<proteinExistence type="inferred from homology"/>
<dbReference type="InterPro" id="IPR003126">
    <property type="entry name" value="Znf_UBR"/>
</dbReference>
<evidence type="ECO:0000256" key="4">
    <source>
        <dbReference type="ARBA" id="ARBA00022833"/>
    </source>
</evidence>
<dbReference type="EC" id="2.3.2.27" evidence="6"/>
<evidence type="ECO:0000256" key="6">
    <source>
        <dbReference type="RuleBase" id="RU366018"/>
    </source>
</evidence>
<dbReference type="PANTHER" id="PTHR21497">
    <property type="entry name" value="UBIQUITIN LIGASE E3 ALPHA-RELATED"/>
    <property type="match status" value="1"/>
</dbReference>
<keyword evidence="4 6" id="KW-0862">Zinc</keyword>
<dbReference type="Gene3D" id="2.10.110.30">
    <property type="match status" value="5"/>
</dbReference>
<dbReference type="InterPro" id="IPR039164">
    <property type="entry name" value="UBR1-like"/>
</dbReference>
<dbReference type="Proteomes" id="UP000738325">
    <property type="component" value="Unassembled WGS sequence"/>
</dbReference>
<comment type="similarity">
    <text evidence="6">Belongs to the E3 ubiquitin-protein ligase UBR1-like family.</text>
</comment>
<protein>
    <recommendedName>
        <fullName evidence="6">E3 ubiquitin-protein ligase</fullName>
        <ecNumber evidence="6">2.3.2.27</ecNumber>
    </recommendedName>
</protein>
<gene>
    <name evidence="10" type="ORF">BGZ99_008580</name>
</gene>
<evidence type="ECO:0000256" key="2">
    <source>
        <dbReference type="ARBA" id="ARBA00022737"/>
    </source>
</evidence>
<dbReference type="Gene3D" id="2.80.10.50">
    <property type="match status" value="1"/>
</dbReference>
<keyword evidence="2" id="KW-0677">Repeat</keyword>
<evidence type="ECO:0000256" key="5">
    <source>
        <dbReference type="PROSITE-ProRule" id="PRU00508"/>
    </source>
</evidence>
<dbReference type="PROSITE" id="PS51157">
    <property type="entry name" value="ZF_UBR"/>
    <property type="match status" value="4"/>
</dbReference>
<dbReference type="SMART" id="SM00396">
    <property type="entry name" value="ZnF_UBR1"/>
    <property type="match status" value="5"/>
</dbReference>
<feature type="zinc finger region" description="UBR-type" evidence="5">
    <location>
        <begin position="960"/>
        <end position="1033"/>
    </location>
</feature>
<keyword evidence="11" id="KW-1185">Reference proteome</keyword>
<feature type="domain" description="UBR-type" evidence="9">
    <location>
        <begin position="1375"/>
        <end position="1449"/>
    </location>
</feature>
<dbReference type="CDD" id="cd19670">
    <property type="entry name" value="UBR-box_UBR1_2_3"/>
    <property type="match status" value="3"/>
</dbReference>
<dbReference type="GO" id="GO:0016567">
    <property type="term" value="P:protein ubiquitination"/>
    <property type="evidence" value="ECO:0007669"/>
    <property type="project" value="UniProtKB-UniRule"/>
</dbReference>
<comment type="caution">
    <text evidence="10">The sequence shown here is derived from an EMBL/GenBank/DDBJ whole genome shotgun (WGS) entry which is preliminary data.</text>
</comment>
<feature type="domain" description="UBR-type" evidence="9">
    <location>
        <begin position="1256"/>
        <end position="1371"/>
    </location>
</feature>
<feature type="region of interest" description="Disordered" evidence="7">
    <location>
        <begin position="1201"/>
        <end position="1221"/>
    </location>
</feature>
<feature type="region of interest" description="Disordered" evidence="7">
    <location>
        <begin position="1067"/>
        <end position="1103"/>
    </location>
</feature>
<evidence type="ECO:0000313" key="11">
    <source>
        <dbReference type="Proteomes" id="UP000738325"/>
    </source>
</evidence>
<evidence type="ECO:0000313" key="10">
    <source>
        <dbReference type="EMBL" id="KAG0313794.1"/>
    </source>
</evidence>
<evidence type="ECO:0000259" key="8">
    <source>
        <dbReference type="PROSITE" id="PS50919"/>
    </source>
</evidence>
<evidence type="ECO:0000256" key="3">
    <source>
        <dbReference type="ARBA" id="ARBA00022771"/>
    </source>
</evidence>
<evidence type="ECO:0000259" key="9">
    <source>
        <dbReference type="PROSITE" id="PS51157"/>
    </source>
</evidence>
<dbReference type="GO" id="GO:0071596">
    <property type="term" value="P:ubiquitin-dependent protein catabolic process via the N-end rule pathway"/>
    <property type="evidence" value="ECO:0007669"/>
    <property type="project" value="UniProtKB-UniRule"/>
</dbReference>
<feature type="compositionally biased region" description="Polar residues" evidence="7">
    <location>
        <begin position="1069"/>
        <end position="1085"/>
    </location>
</feature>
<comment type="catalytic activity">
    <reaction evidence="6">
        <text>S-ubiquitinyl-[E2 ubiquitin-conjugating enzyme]-L-cysteine + [acceptor protein]-L-lysine = [E2 ubiquitin-conjugating enzyme]-L-cysteine + N(6)-ubiquitinyl-[acceptor protein]-L-lysine.</text>
        <dbReference type="EC" id="2.3.2.27"/>
    </reaction>
</comment>
<feature type="domain" description="MIR" evidence="8">
    <location>
        <begin position="1637"/>
        <end position="1689"/>
    </location>
</feature>
<dbReference type="GO" id="GO:0008270">
    <property type="term" value="F:zinc ion binding"/>
    <property type="evidence" value="ECO:0007669"/>
    <property type="project" value="UniProtKB-UniRule"/>
</dbReference>
<dbReference type="PANTHER" id="PTHR21497:SF24">
    <property type="entry name" value="E3 UBIQUITIN-PROTEIN LIGASE UBR1"/>
    <property type="match status" value="1"/>
</dbReference>
<dbReference type="GO" id="GO:0005737">
    <property type="term" value="C:cytoplasm"/>
    <property type="evidence" value="ECO:0007669"/>
    <property type="project" value="TreeGrafter"/>
</dbReference>
<feature type="zinc finger region" description="UBR-type" evidence="5">
    <location>
        <begin position="1375"/>
        <end position="1449"/>
    </location>
</feature>
<dbReference type="InterPro" id="IPR036300">
    <property type="entry name" value="MIR_dom_sf"/>
</dbReference>
<dbReference type="Pfam" id="PF02207">
    <property type="entry name" value="zf-UBR"/>
    <property type="match status" value="6"/>
</dbReference>
<dbReference type="OrthoDB" id="26387at2759"/>
<feature type="domain" description="UBR-type" evidence="9">
    <location>
        <begin position="877"/>
        <end position="947"/>
    </location>
</feature>
<accession>A0A9P6UPE0</accession>
<evidence type="ECO:0000256" key="7">
    <source>
        <dbReference type="SAM" id="MobiDB-lite"/>
    </source>
</evidence>
<comment type="function">
    <text evidence="6">Ubiquitin ligase protein which is a component of the N-end rule pathway. Recognizes and binds to proteins bearing specific N-terminal residues that are destabilizing according to the N-end rule, leading to their ubiquitination and subsequent degradation.</text>
</comment>
<dbReference type="SUPFAM" id="SSF82109">
    <property type="entry name" value="MIR domain"/>
    <property type="match status" value="1"/>
</dbReference>
<dbReference type="InterPro" id="IPR016093">
    <property type="entry name" value="MIR_motif"/>
</dbReference>
<dbReference type="GO" id="GO:0061630">
    <property type="term" value="F:ubiquitin protein ligase activity"/>
    <property type="evidence" value="ECO:0007669"/>
    <property type="project" value="UniProtKB-UniRule"/>
</dbReference>
<dbReference type="EMBL" id="JAAAIP010000672">
    <property type="protein sequence ID" value="KAG0313794.1"/>
    <property type="molecule type" value="Genomic_DNA"/>
</dbReference>
<dbReference type="PROSITE" id="PS50919">
    <property type="entry name" value="MIR"/>
    <property type="match status" value="1"/>
</dbReference>
<dbReference type="GO" id="GO:0000151">
    <property type="term" value="C:ubiquitin ligase complex"/>
    <property type="evidence" value="ECO:0007669"/>
    <property type="project" value="TreeGrafter"/>
</dbReference>
<feature type="zinc finger region" description="UBR-type" evidence="5">
    <location>
        <begin position="1256"/>
        <end position="1371"/>
    </location>
</feature>
<evidence type="ECO:0000256" key="1">
    <source>
        <dbReference type="ARBA" id="ARBA00022723"/>
    </source>
</evidence>
<name>A0A9P6UPE0_9FUNG</name>
<comment type="pathway">
    <text evidence="6">Protein modification; protein ubiquitination.</text>
</comment>
<keyword evidence="6" id="KW-0833">Ubl conjugation pathway</keyword>
<sequence>MATTFFQLARVGRALPLTASSPSPLAAPWMLEIPEASRAILENLVDPMAIVSYLGCSRSVQDALWAAVVEHIRRTDSGSAHQSISHGNDGHSNNAGTGFSAGVWAWLVEHRTSDSAAEAPSAFTPRNVHTLHLIYRSDRDAQDLRPQELRASDSDRELSMLTDILVPLLALCSTHLNIISTAVDSTEADLARLSRSLRIFDTKQQRPRRRVRFNDLAALGWSWMDSTDDIEEEATDTESKLGHMDDVSGWATLKRFARRGSTKPADSKGRTVNFALLRQCFGDVDCIPSGFKSDVVSSSEQRSFERQDLDRILEQELRDLSLDESSQDTDTAQDGPSVDTSWIRYLLGHTETAIRDLEPLSSHSTLTNGAMLYIKLQACLFQLNTFPSLFDFTELSYAVQDLVRERAFHHGTHSYHRAMNEHLDRQPIPIPWHALSMVHHDAQSKSLEDIERRYYDMRACLPQLSRDFRAYCLQTTIPGTESESGAAVDSTTLLDMMIPTGGLYLEYYSANATALQNHHLVSLDEHWQVLLKSRLSGSQNSTNPMSSTALTPLPSRSLPYIKDYAEFLQVVDQVRKNYLETCIPSPEAISVLENLDEMQQAESIVFLQSISVNSPLSPSPNSLPTHLKRHPSISSSRQSLVLSSSFTGLPSVNTGLGNGGDVLTDTLSGKSTSIQAISTANRVGNIGSSSSSSVGAGAPSIHQQLDQMPTELEQQIAEIMQAKRRPITDDRLMSLDVGGQRGASGISNVGSASSSVVKAISGRLSLAGNTKKSDDDDKAAVQFGWTLHMRHANTQQYAWIWDWLHSHEGSSGQNAVACDSKMYTSSKWVILPAKDLVRSRKEWKVTYGDRISLVSYWFSTRNAKIDLPEYLPRARGSPCRHVIPYGETYLICKTCPADVLCMRCFRASSHVDHVMYLQCSWGTSVCVCGDPSKMKASQALHCSLHSAETQRSYSKLAKGNPCQIKFKAGDKVYRCKSCATSQNNSAVLCDRCFRSQNHFGHEVVAQLAEKELTCSCHDGKSWKPELKCSYHSPGVLENEYIPQPIAAPVPSSSLWIRPRILPAGKSVEKSTTPSLLSEQSSLALNTSSTSHSHGTTPHSHAHPHRCKHVFQPGEDIYHCRDCSFHEMVVLCSRCFHNSGCVNHRWRMGAFQSPVAEADSPSMSTPGTRLVGRRKRTDMKSMGGDVNITTPSSSATVASLAIAGESTDESSSSEQGPRSPKHAIRVSCDCGDPTMFKTSFDCTYHLPHEFRPVASLAHCNYLFQRNEVMYRCRTCHFASEQEQVDGEVVSSHVGSKRDAAVSEVWICGKCFDSEDHQGHDIEEVVNERNEGFYCHCGDPTILRNPVASIAAGNEGAGAPTASESPMCRDDHNRQNVLCTAEITAGVSYYQCKTCQTDPRRIFCEPCFVKEAHEGHVYELCTAPPEFEATRCGCGENSAFRFATHCQQHERVGGTNVVHRCQYRAQAGEWIALCNDCYPSQEGRVPSYLCLRCRQGSDHKDHTIQWIKAETDMSYPCACGSHSLSRLSLPLSPVELKTSLAKRKSSVSSSLSGSATAEASAATLNPPPLCQYHTMNYKTTPSTTLFLHSHNYRSINHQDHNEVTGYKYNDSNNDWIITRPEDAEKTMGSNRPGHQPTLSPYLQWKDVFWLRHVNTNKYFNSMASLRISQGFQEVTTLEVPHSNNDWVVEETTWLRQQILSDD</sequence>
<feature type="domain" description="UBR-type" evidence="9">
    <location>
        <begin position="960"/>
        <end position="1033"/>
    </location>
</feature>
<organism evidence="10 11">
    <name type="scientific">Dissophora globulifera</name>
    <dbReference type="NCBI Taxonomy" id="979702"/>
    <lineage>
        <taxon>Eukaryota</taxon>
        <taxon>Fungi</taxon>
        <taxon>Fungi incertae sedis</taxon>
        <taxon>Mucoromycota</taxon>
        <taxon>Mortierellomycotina</taxon>
        <taxon>Mortierellomycetes</taxon>
        <taxon>Mortierellales</taxon>
        <taxon>Mortierellaceae</taxon>
        <taxon>Dissophora</taxon>
    </lineage>
</organism>
<keyword evidence="6" id="KW-0808">Transferase</keyword>
<feature type="zinc finger region" description="UBR-type" evidence="5">
    <location>
        <begin position="877"/>
        <end position="947"/>
    </location>
</feature>
<keyword evidence="3 6" id="KW-0863">Zinc-finger</keyword>
<feature type="compositionally biased region" description="Low complexity" evidence="7">
    <location>
        <begin position="1086"/>
        <end position="1098"/>
    </location>
</feature>
<keyword evidence="1 6" id="KW-0479">Metal-binding</keyword>
<reference evidence="10" key="1">
    <citation type="journal article" date="2020" name="Fungal Divers.">
        <title>Resolving the Mortierellaceae phylogeny through synthesis of multi-gene phylogenetics and phylogenomics.</title>
        <authorList>
            <person name="Vandepol N."/>
            <person name="Liber J."/>
            <person name="Desiro A."/>
            <person name="Na H."/>
            <person name="Kennedy M."/>
            <person name="Barry K."/>
            <person name="Grigoriev I.V."/>
            <person name="Miller A.N."/>
            <person name="O'Donnell K."/>
            <person name="Stajich J.E."/>
            <person name="Bonito G."/>
        </authorList>
    </citation>
    <scope>NUCLEOTIDE SEQUENCE</scope>
    <source>
        <strain evidence="10">REB-010B</strain>
    </source>
</reference>